<feature type="transmembrane region" description="Helical" evidence="7">
    <location>
        <begin position="298"/>
        <end position="320"/>
    </location>
</feature>
<dbReference type="PANTHER" id="PTHR16119:SF17">
    <property type="entry name" value="TRANSMEMBRANE PROTEIN 144"/>
    <property type="match status" value="1"/>
</dbReference>
<dbReference type="InterPro" id="IPR037185">
    <property type="entry name" value="EmrE-like"/>
</dbReference>
<keyword evidence="4 7" id="KW-1133">Transmembrane helix</keyword>
<dbReference type="InterPro" id="IPR012435">
    <property type="entry name" value="TMEM144"/>
</dbReference>
<organism evidence="8 9">
    <name type="scientific">Symbiodinium natans</name>
    <dbReference type="NCBI Taxonomy" id="878477"/>
    <lineage>
        <taxon>Eukaryota</taxon>
        <taxon>Sar</taxon>
        <taxon>Alveolata</taxon>
        <taxon>Dinophyceae</taxon>
        <taxon>Suessiales</taxon>
        <taxon>Symbiodiniaceae</taxon>
        <taxon>Symbiodinium</taxon>
    </lineage>
</organism>
<evidence type="ECO:0000256" key="4">
    <source>
        <dbReference type="ARBA" id="ARBA00022989"/>
    </source>
</evidence>
<feature type="region of interest" description="Disordered" evidence="6">
    <location>
        <begin position="157"/>
        <end position="177"/>
    </location>
</feature>
<feature type="transmembrane region" description="Helical" evidence="7">
    <location>
        <begin position="36"/>
        <end position="53"/>
    </location>
</feature>
<feature type="transmembrane region" description="Helical" evidence="7">
    <location>
        <begin position="6"/>
        <end position="24"/>
    </location>
</feature>
<dbReference type="InterPro" id="IPR010651">
    <property type="entry name" value="Sugar_transport"/>
</dbReference>
<feature type="transmembrane region" description="Helical" evidence="7">
    <location>
        <begin position="360"/>
        <end position="377"/>
    </location>
</feature>
<evidence type="ECO:0000256" key="2">
    <source>
        <dbReference type="ARBA" id="ARBA00005731"/>
    </source>
</evidence>
<feature type="transmembrane region" description="Helical" evidence="7">
    <location>
        <begin position="265"/>
        <end position="286"/>
    </location>
</feature>
<sequence length="378" mass="40728">MSHHSFQAWIAVLVATLGFGSLYVPVKNYEIHDGLVYQWFQCCGILLAGLIYACCRNDWDAVGRSSPGFYVCREGLLSGLFFQLANVLATQSVKSFGMSNYFTTQKVTNLGGALFLGLYGSQLGLPSVPPRSPAMAIAGSVCVVVAMVPLAFTKLEGKEPPPSTASASPALPDRRPHLIPPHHGDMGGYIMLEDDPQDPADNLTVTTLSAGDAGTPRHAGRSSWFVGLAWSLLAGLAFAAIYVPILPWRHRMKEQRVVFSPFDYFLSISVGLFMASTAYMFAGGAFRKLQGKKMKKSVLRPALLNGMMWSAASMAQLYALAEMPYAVAYCLVCGGEVAVSLLWGICVFKEATTAHNLRCTLVAFCGVVLGVVLVAFSK</sequence>
<evidence type="ECO:0000256" key="5">
    <source>
        <dbReference type="ARBA" id="ARBA00023136"/>
    </source>
</evidence>
<dbReference type="PANTHER" id="PTHR16119">
    <property type="entry name" value="TRANSMEMBRANE PROTEIN 144"/>
    <property type="match status" value="1"/>
</dbReference>
<evidence type="ECO:0000313" key="9">
    <source>
        <dbReference type="Proteomes" id="UP000604046"/>
    </source>
</evidence>
<accession>A0A812PWS0</accession>
<dbReference type="Pfam" id="PF07857">
    <property type="entry name" value="TMEM144"/>
    <property type="match status" value="1"/>
</dbReference>
<dbReference type="EMBL" id="CAJNDS010002195">
    <property type="protein sequence ID" value="CAE7367359.1"/>
    <property type="molecule type" value="Genomic_DNA"/>
</dbReference>
<dbReference type="GO" id="GO:0015144">
    <property type="term" value="F:carbohydrate transmembrane transporter activity"/>
    <property type="evidence" value="ECO:0007669"/>
    <property type="project" value="InterPro"/>
</dbReference>
<feature type="transmembrane region" description="Helical" evidence="7">
    <location>
        <begin position="326"/>
        <end position="348"/>
    </location>
</feature>
<keyword evidence="9" id="KW-1185">Reference proteome</keyword>
<comment type="caution">
    <text evidence="8">The sequence shown here is derived from an EMBL/GenBank/DDBJ whole genome shotgun (WGS) entry which is preliminary data.</text>
</comment>
<gene>
    <name evidence="8" type="primary">Tmem144</name>
    <name evidence="8" type="ORF">SNAT2548_LOCUS19969</name>
</gene>
<evidence type="ECO:0000313" key="8">
    <source>
        <dbReference type="EMBL" id="CAE7367359.1"/>
    </source>
</evidence>
<feature type="transmembrane region" description="Helical" evidence="7">
    <location>
        <begin position="224"/>
        <end position="245"/>
    </location>
</feature>
<evidence type="ECO:0000256" key="7">
    <source>
        <dbReference type="SAM" id="Phobius"/>
    </source>
</evidence>
<keyword evidence="5 7" id="KW-0472">Membrane</keyword>
<keyword evidence="3 7" id="KW-0812">Transmembrane</keyword>
<proteinExistence type="inferred from homology"/>
<comment type="subcellular location">
    <subcellularLocation>
        <location evidence="1">Membrane</location>
        <topology evidence="1">Multi-pass membrane protein</topology>
    </subcellularLocation>
</comment>
<evidence type="ECO:0000256" key="6">
    <source>
        <dbReference type="SAM" id="MobiDB-lite"/>
    </source>
</evidence>
<dbReference type="OrthoDB" id="426527at2759"/>
<dbReference type="SUPFAM" id="SSF103481">
    <property type="entry name" value="Multidrug resistance efflux transporter EmrE"/>
    <property type="match status" value="1"/>
</dbReference>
<name>A0A812PWS0_9DINO</name>
<evidence type="ECO:0000256" key="1">
    <source>
        <dbReference type="ARBA" id="ARBA00004141"/>
    </source>
</evidence>
<reference evidence="8" key="1">
    <citation type="submission" date="2021-02" db="EMBL/GenBank/DDBJ databases">
        <authorList>
            <person name="Dougan E. K."/>
            <person name="Rhodes N."/>
            <person name="Thang M."/>
            <person name="Chan C."/>
        </authorList>
    </citation>
    <scope>NUCLEOTIDE SEQUENCE</scope>
</reference>
<evidence type="ECO:0000256" key="3">
    <source>
        <dbReference type="ARBA" id="ARBA00022692"/>
    </source>
</evidence>
<dbReference type="Proteomes" id="UP000604046">
    <property type="component" value="Unassembled WGS sequence"/>
</dbReference>
<dbReference type="AlphaFoldDB" id="A0A812PWS0"/>
<comment type="similarity">
    <text evidence="2">Belongs to the TMEM144 family.</text>
</comment>
<protein>
    <submittedName>
        <fullName evidence="8">Tmem144 protein</fullName>
    </submittedName>
</protein>
<dbReference type="GO" id="GO:0016020">
    <property type="term" value="C:membrane"/>
    <property type="evidence" value="ECO:0007669"/>
    <property type="project" value="UniProtKB-SubCell"/>
</dbReference>